<evidence type="ECO:0000313" key="1">
    <source>
        <dbReference type="EMBL" id="CAB3389049.1"/>
    </source>
</evidence>
<protein>
    <submittedName>
        <fullName evidence="1">Uncharacterized protein</fullName>
    </submittedName>
</protein>
<evidence type="ECO:0000313" key="2">
    <source>
        <dbReference type="Proteomes" id="UP000494165"/>
    </source>
</evidence>
<organism evidence="1 2">
    <name type="scientific">Cloeon dipterum</name>
    <dbReference type="NCBI Taxonomy" id="197152"/>
    <lineage>
        <taxon>Eukaryota</taxon>
        <taxon>Metazoa</taxon>
        <taxon>Ecdysozoa</taxon>
        <taxon>Arthropoda</taxon>
        <taxon>Hexapoda</taxon>
        <taxon>Insecta</taxon>
        <taxon>Pterygota</taxon>
        <taxon>Palaeoptera</taxon>
        <taxon>Ephemeroptera</taxon>
        <taxon>Pisciforma</taxon>
        <taxon>Baetidae</taxon>
        <taxon>Cloeon</taxon>
    </lineage>
</organism>
<keyword evidence="2" id="KW-1185">Reference proteome</keyword>
<accession>A0A8S1E620</accession>
<name>A0A8S1E620_9INSE</name>
<dbReference type="AlphaFoldDB" id="A0A8S1E620"/>
<sequence>MQLNATKCVAMDISRARLPWTPQYTIGGNALDYVCTQRLLGVHISRDLCWNHHMSTSSRVKRMAYLLTLVKPKLIVLRDSGVAPLHQGKHREVEESLCGLTDYDAMARITEGRVHRGDDPLHLPVCFIFESSLFGMLHHPHERTVWRHSFLPSSRRPFRLSPFG</sequence>
<dbReference type="Proteomes" id="UP000494165">
    <property type="component" value="Unassembled WGS sequence"/>
</dbReference>
<comment type="caution">
    <text evidence="1">The sequence shown here is derived from an EMBL/GenBank/DDBJ whole genome shotgun (WGS) entry which is preliminary data.</text>
</comment>
<dbReference type="OrthoDB" id="426210at2759"/>
<gene>
    <name evidence="1" type="ORF">CLODIP_2_CD15189</name>
</gene>
<dbReference type="EMBL" id="CADEPI010001139">
    <property type="protein sequence ID" value="CAB3389049.1"/>
    <property type="molecule type" value="Genomic_DNA"/>
</dbReference>
<reference evidence="1 2" key="1">
    <citation type="submission" date="2020-04" db="EMBL/GenBank/DDBJ databases">
        <authorList>
            <person name="Alioto T."/>
            <person name="Alioto T."/>
            <person name="Gomez Garrido J."/>
        </authorList>
    </citation>
    <scope>NUCLEOTIDE SEQUENCE [LARGE SCALE GENOMIC DNA]</scope>
</reference>
<proteinExistence type="predicted"/>